<dbReference type="OrthoDB" id="1957540at2"/>
<protein>
    <submittedName>
        <fullName evidence="1">Uncharacterized protein</fullName>
    </submittedName>
</protein>
<dbReference type="HOGENOM" id="CLU_2463561_0_0_9"/>
<organism evidence="1 2">
    <name type="scientific">Clostridium baratii str. Sullivan</name>
    <dbReference type="NCBI Taxonomy" id="1415775"/>
    <lineage>
        <taxon>Bacteria</taxon>
        <taxon>Bacillati</taxon>
        <taxon>Bacillota</taxon>
        <taxon>Clostridia</taxon>
        <taxon>Eubacteriales</taxon>
        <taxon>Clostridiaceae</taxon>
        <taxon>Clostridium</taxon>
    </lineage>
</organism>
<name>A0A0A7G2Z4_9CLOT</name>
<reference evidence="1 2" key="1">
    <citation type="journal article" date="2015" name="Infect. Genet. Evol.">
        <title>Genomic sequences of six botulinum neurotoxin-producing strains representing three clostridial species illustrate the mobility and diversity of botulinum neurotoxin genes.</title>
        <authorList>
            <person name="Smith T.J."/>
            <person name="Hill K.K."/>
            <person name="Xie G."/>
            <person name="Foley B.T."/>
            <person name="Williamson C.H."/>
            <person name="Foster J.T."/>
            <person name="Johnson S.L."/>
            <person name="Chertkov O."/>
            <person name="Teshima H."/>
            <person name="Gibbons H.S."/>
            <person name="Johnsky L.A."/>
            <person name="Karavis M.A."/>
            <person name="Smith L.A."/>
        </authorList>
    </citation>
    <scope>NUCLEOTIDE SEQUENCE [LARGE SCALE GENOMIC DNA]</scope>
    <source>
        <strain evidence="1">Sullivan</strain>
        <plasmid evidence="2">Plasmid pCBJ</plasmid>
    </source>
</reference>
<geneLocation type="plasmid" evidence="1 2">
    <name>pCBJ</name>
</geneLocation>
<dbReference type="RefSeq" id="WP_040113583.1">
    <property type="nucleotide sequence ID" value="NZ_CP006906.1"/>
</dbReference>
<evidence type="ECO:0000313" key="1">
    <source>
        <dbReference type="EMBL" id="AIY85385.1"/>
    </source>
</evidence>
<evidence type="ECO:0000313" key="2">
    <source>
        <dbReference type="Proteomes" id="UP000030635"/>
    </source>
</evidence>
<dbReference type="AlphaFoldDB" id="A0A0A7G2Z4"/>
<proteinExistence type="predicted"/>
<keyword evidence="2" id="KW-1185">Reference proteome</keyword>
<accession>A0A0A7G2Z4</accession>
<gene>
    <name evidence="1" type="ORF">U729_3102</name>
</gene>
<dbReference type="EMBL" id="CP006906">
    <property type="protein sequence ID" value="AIY85385.1"/>
    <property type="molecule type" value="Genomic_DNA"/>
</dbReference>
<dbReference type="KEGG" id="cbv:U729_3102"/>
<dbReference type="Proteomes" id="UP000030635">
    <property type="component" value="Plasmid pCBJ"/>
</dbReference>
<keyword evidence="1" id="KW-0614">Plasmid</keyword>
<sequence length="88" mass="10689">MKRNKKSFPMIKKFRPIIFWYECKFCKREFKMETGFKIIDKKVCYRAGTNPFINNYCCNECAKNEKEVKELIKKNKATFLPPRLRPLK</sequence>